<proteinExistence type="predicted"/>
<reference evidence="1 2" key="1">
    <citation type="submission" date="2024-09" db="EMBL/GenBank/DDBJ databases">
        <title>Chromosome-scale assembly of Riccia fluitans.</title>
        <authorList>
            <person name="Paukszto L."/>
            <person name="Sawicki J."/>
            <person name="Karawczyk K."/>
            <person name="Piernik-Szablinska J."/>
            <person name="Szczecinska M."/>
            <person name="Mazdziarz M."/>
        </authorList>
    </citation>
    <scope>NUCLEOTIDE SEQUENCE [LARGE SCALE GENOMIC DNA]</scope>
    <source>
        <strain evidence="1">Rf_01</strain>
        <tissue evidence="1">Aerial parts of the thallus</tissue>
    </source>
</reference>
<dbReference type="Proteomes" id="UP001605036">
    <property type="component" value="Unassembled WGS sequence"/>
</dbReference>
<organism evidence="1 2">
    <name type="scientific">Riccia fluitans</name>
    <dbReference type="NCBI Taxonomy" id="41844"/>
    <lineage>
        <taxon>Eukaryota</taxon>
        <taxon>Viridiplantae</taxon>
        <taxon>Streptophyta</taxon>
        <taxon>Embryophyta</taxon>
        <taxon>Marchantiophyta</taxon>
        <taxon>Marchantiopsida</taxon>
        <taxon>Marchantiidae</taxon>
        <taxon>Marchantiales</taxon>
        <taxon>Ricciaceae</taxon>
        <taxon>Riccia</taxon>
    </lineage>
</organism>
<dbReference type="EMBL" id="JBHFFA010000002">
    <property type="protein sequence ID" value="KAL2644781.1"/>
    <property type="molecule type" value="Genomic_DNA"/>
</dbReference>
<protein>
    <submittedName>
        <fullName evidence="1">Uncharacterized protein</fullName>
    </submittedName>
</protein>
<gene>
    <name evidence="1" type="ORF">R1flu_012368</name>
</gene>
<accession>A0ABD1ZAE7</accession>
<evidence type="ECO:0000313" key="1">
    <source>
        <dbReference type="EMBL" id="KAL2644781.1"/>
    </source>
</evidence>
<name>A0ABD1ZAE7_9MARC</name>
<comment type="caution">
    <text evidence="1">The sequence shown here is derived from an EMBL/GenBank/DDBJ whole genome shotgun (WGS) entry which is preliminary data.</text>
</comment>
<sequence length="219" mass="24863">MSRNSPQLEYKMIEPRLQPPMKRLPAEESLPEGTLEEIHLRSMRNCLQASLGNPSELMQCRKFWLSGEDCMPWASKFTVYILSSVPENAKRPDFAFLPLDQIFFEGLKCWPRLFSVELLSGVNELVDPSSDSAPRRWHLRILLHSSCAMNLEAGVDFASSSLCLNALRVDGSVVLQQFLHQYLPPTWIAEVGNGLAIFPWVSGCACQRSSYLVKRRSLF</sequence>
<evidence type="ECO:0000313" key="2">
    <source>
        <dbReference type="Proteomes" id="UP001605036"/>
    </source>
</evidence>
<dbReference type="AlphaFoldDB" id="A0ABD1ZAE7"/>
<keyword evidence="2" id="KW-1185">Reference proteome</keyword>